<dbReference type="EMBL" id="JABWGN010000002">
    <property type="protein sequence ID" value="NUW31116.1"/>
    <property type="molecule type" value="Genomic_DNA"/>
</dbReference>
<dbReference type="PANTHER" id="PTHR42793">
    <property type="entry name" value="COA BINDING DOMAIN CONTAINING PROTEIN"/>
    <property type="match status" value="1"/>
</dbReference>
<dbReference type="SUPFAM" id="SSF55729">
    <property type="entry name" value="Acyl-CoA N-acyltransferases (Nat)"/>
    <property type="match status" value="1"/>
</dbReference>
<dbReference type="GO" id="GO:0005524">
    <property type="term" value="F:ATP binding"/>
    <property type="evidence" value="ECO:0007669"/>
    <property type="project" value="InterPro"/>
</dbReference>
<dbReference type="InterPro" id="IPR003781">
    <property type="entry name" value="CoA-bd"/>
</dbReference>
<dbReference type="RefSeq" id="WP_175588522.1">
    <property type="nucleotide sequence ID" value="NZ_JABWGN010000002.1"/>
</dbReference>
<feature type="domain" description="N-acetyltransferase" evidence="1">
    <location>
        <begin position="32"/>
        <end position="181"/>
    </location>
</feature>
<dbReference type="InterPro" id="IPR016181">
    <property type="entry name" value="Acyl_CoA_acyltransferase"/>
</dbReference>
<proteinExistence type="predicted"/>
<dbReference type="AlphaFoldDB" id="A0A7Y6I461"/>
<dbReference type="InterPro" id="IPR036291">
    <property type="entry name" value="NAD(P)-bd_dom_sf"/>
</dbReference>
<dbReference type="Pfam" id="PF13380">
    <property type="entry name" value="CoA_binding_2"/>
    <property type="match status" value="1"/>
</dbReference>
<comment type="caution">
    <text evidence="2">The sequence shown here is derived from an EMBL/GenBank/DDBJ whole genome shotgun (WGS) entry which is preliminary data.</text>
</comment>
<gene>
    <name evidence="2" type="ORF">HTZ77_06735</name>
</gene>
<dbReference type="SUPFAM" id="SSF52210">
    <property type="entry name" value="Succinyl-CoA synthetase domains"/>
    <property type="match status" value="2"/>
</dbReference>
<dbReference type="InterPro" id="IPR032875">
    <property type="entry name" value="Succ_CoA_lig_flav_dom"/>
</dbReference>
<dbReference type="Pfam" id="PF13549">
    <property type="entry name" value="ATP-grasp_5"/>
    <property type="match status" value="1"/>
</dbReference>
<dbReference type="Gene3D" id="3.40.630.30">
    <property type="match status" value="1"/>
</dbReference>
<dbReference type="GO" id="GO:0016747">
    <property type="term" value="F:acyltransferase activity, transferring groups other than amino-acyl groups"/>
    <property type="evidence" value="ECO:0007669"/>
    <property type="project" value="InterPro"/>
</dbReference>
<name>A0A7Y6I461_9ACTN</name>
<dbReference type="InterPro" id="IPR013815">
    <property type="entry name" value="ATP_grasp_subdomain_1"/>
</dbReference>
<dbReference type="Gene3D" id="3.40.50.720">
    <property type="entry name" value="NAD(P)-binding Rossmann-like Domain"/>
    <property type="match status" value="1"/>
</dbReference>
<dbReference type="SMART" id="SM00881">
    <property type="entry name" value="CoA_binding"/>
    <property type="match status" value="1"/>
</dbReference>
<dbReference type="CDD" id="cd04301">
    <property type="entry name" value="NAT_SF"/>
    <property type="match status" value="1"/>
</dbReference>
<dbReference type="Proteomes" id="UP000586042">
    <property type="component" value="Unassembled WGS sequence"/>
</dbReference>
<protein>
    <submittedName>
        <fullName evidence="2">GNAT family N-acetyltransferase</fullName>
    </submittedName>
</protein>
<evidence type="ECO:0000313" key="2">
    <source>
        <dbReference type="EMBL" id="NUW31116.1"/>
    </source>
</evidence>
<keyword evidence="3" id="KW-1185">Reference proteome</keyword>
<dbReference type="SUPFAM" id="SSF56059">
    <property type="entry name" value="Glutathione synthetase ATP-binding domain-like"/>
    <property type="match status" value="1"/>
</dbReference>
<evidence type="ECO:0000313" key="3">
    <source>
        <dbReference type="Proteomes" id="UP000586042"/>
    </source>
</evidence>
<dbReference type="InterPro" id="IPR016102">
    <property type="entry name" value="Succinyl-CoA_synth-like"/>
</dbReference>
<dbReference type="PANTHER" id="PTHR42793:SF1">
    <property type="entry name" value="PEPTIDYL-LYSINE N-ACETYLTRANSFERASE PATZ"/>
    <property type="match status" value="1"/>
</dbReference>
<dbReference type="InterPro" id="IPR000182">
    <property type="entry name" value="GNAT_dom"/>
</dbReference>
<keyword evidence="2" id="KW-0808">Transferase</keyword>
<dbReference type="SUPFAM" id="SSF51735">
    <property type="entry name" value="NAD(P)-binding Rossmann-fold domains"/>
    <property type="match status" value="1"/>
</dbReference>
<dbReference type="PROSITE" id="PS51186">
    <property type="entry name" value="GNAT"/>
    <property type="match status" value="1"/>
</dbReference>
<dbReference type="Pfam" id="PF00583">
    <property type="entry name" value="Acetyltransf_1"/>
    <property type="match status" value="1"/>
</dbReference>
<dbReference type="Gene3D" id="3.40.50.261">
    <property type="entry name" value="Succinyl-CoA synthetase domains"/>
    <property type="match status" value="2"/>
</dbReference>
<organism evidence="2 3">
    <name type="scientific">Nonomuraea montanisoli</name>
    <dbReference type="NCBI Taxonomy" id="2741721"/>
    <lineage>
        <taxon>Bacteria</taxon>
        <taxon>Bacillati</taxon>
        <taxon>Actinomycetota</taxon>
        <taxon>Actinomycetes</taxon>
        <taxon>Streptosporangiales</taxon>
        <taxon>Streptosporangiaceae</taxon>
        <taxon>Nonomuraea</taxon>
    </lineage>
</organism>
<evidence type="ECO:0000259" key="1">
    <source>
        <dbReference type="PROSITE" id="PS51186"/>
    </source>
</evidence>
<accession>A0A7Y6I461</accession>
<dbReference type="Gene3D" id="3.30.1490.20">
    <property type="entry name" value="ATP-grasp fold, A domain"/>
    <property type="match status" value="1"/>
</dbReference>
<dbReference type="Gene3D" id="3.30.470.20">
    <property type="entry name" value="ATP-grasp fold, B domain"/>
    <property type="match status" value="1"/>
</dbReference>
<reference evidence="2 3" key="1">
    <citation type="submission" date="2020-06" db="EMBL/GenBank/DDBJ databases">
        <title>Nonomuraea sp. SMC257, a novel actinomycete isolated from soil.</title>
        <authorList>
            <person name="Chanama M."/>
        </authorList>
    </citation>
    <scope>NUCLEOTIDE SEQUENCE [LARGE SCALE GENOMIC DNA]</scope>
    <source>
        <strain evidence="2 3">SMC257</strain>
    </source>
</reference>
<sequence>MSDARIGSARESARDAGPDAGYDVLLRQGGIAHVRPLCPGDRRALHELVDRSSERSAYLRFFTGGRNTAHAYMDRVTGPGYEGRALVATVRGRLVGVAEYIPYGDGRADLAILLDDAVHGHGLGTLLLEHVALDAAAHGVRELVADVLAENRAMIDVLSALGLDTTRHAGSGTLRVALSCRPTALLRAGVEARDHVAERASLAHVLAPRSVAVIGAGRDPGGVGHRVLRNLVDGCFAGPLHPVNPKADRIAGLACHPDMGAVPGPVDLAVVAVPPERVLDVARDCAEAGVAGLVVVTSGFAEAGRAGAEAELLRICRTAGMRLIGPNCLGVVNTGARLNASFLPITPSRGRVALMSQSGAVGAALLERLEVSSFVSVGNKADVSGNDLLEYWEDDPDTDVVALYLESFGNPRRFARIARRVSAAKPVLLVKSGRTGAGSRAVRSHTAAKATPDVAVDALVRAAGAIRLDSVHELIGTARLLSSQPLPRGRRVAIVGNSGGPQAMAADACERHGLVVPELPAGLVRARGAAAVGNPVDLTAEALAAEIGAAVEAVAGSPDVDAVIVVYTPPFGSGPEETRRAIARAAERIAGGDDGGAHGAGKPVLACVGHDGLIEGRVPGYAFPEQAVEALAHAVRYAEWRARPAEAPEEPPPAGSERARALVRAELAASPGGRWLSPAAAMSLLGCYGLDLVPSVDADGPDAAAAAAVSLGLPVVLKAAGPVHKSDVGGVRLGLRAPEEVREAYEEMAARIGPGMTGATVQPMLPPGVEIIVGGVNYPVFGPLVMVGMGGVTAELVADQAFRVPPVTTAAATEMIGELRCAPLLHGYRGARPADVAALARQVVRVGRLLEELPEVAELDLNPVIVSPDGAVTVDARIRVAPCDPQPSPLLRRLR</sequence>
<dbReference type="Pfam" id="PF13607">
    <property type="entry name" value="Succ_CoA_lig"/>
    <property type="match status" value="1"/>
</dbReference>